<organism evidence="4">
    <name type="scientific">Ailuropoda melanoleuca</name>
    <name type="common">Giant panda</name>
    <dbReference type="NCBI Taxonomy" id="9646"/>
    <lineage>
        <taxon>Eukaryota</taxon>
        <taxon>Metazoa</taxon>
        <taxon>Chordata</taxon>
        <taxon>Craniata</taxon>
        <taxon>Vertebrata</taxon>
        <taxon>Euteleostomi</taxon>
        <taxon>Mammalia</taxon>
        <taxon>Eutheria</taxon>
        <taxon>Laurasiatheria</taxon>
        <taxon>Carnivora</taxon>
        <taxon>Caniformia</taxon>
        <taxon>Ursidae</taxon>
        <taxon>Ailuropoda</taxon>
    </lineage>
</organism>
<proteinExistence type="predicted"/>
<reference evidence="4" key="1">
    <citation type="journal article" date="2010" name="Nature">
        <title>The sequence and de novo assembly of the giant panda genome.</title>
        <authorList>
            <person name="Li R."/>
            <person name="Fan W."/>
            <person name="Tian G."/>
            <person name="Zhu H."/>
            <person name="He L."/>
            <person name="Cai J."/>
            <person name="Huang Q."/>
            <person name="Cai Q."/>
            <person name="Li B."/>
            <person name="Bai Y."/>
            <person name="Zhang Z."/>
            <person name="Zhang Y."/>
            <person name="Wang W."/>
            <person name="Li J."/>
            <person name="Wei F."/>
            <person name="Li H."/>
            <person name="Jian M."/>
            <person name="Li J."/>
            <person name="Zhang Z."/>
            <person name="Nielsen R."/>
            <person name="Li D."/>
            <person name="Gu W."/>
            <person name="Yang Z."/>
            <person name="Xuan Z."/>
            <person name="Ryder O.A."/>
            <person name="Leung F.C."/>
            <person name="Zhou Y."/>
            <person name="Cao J."/>
            <person name="Sun X."/>
            <person name="Fu Y."/>
            <person name="Fang X."/>
            <person name="Guo X."/>
            <person name="Wang B."/>
            <person name="Hou R."/>
            <person name="Shen F."/>
            <person name="Mu B."/>
            <person name="Ni P."/>
            <person name="Lin R."/>
            <person name="Qian W."/>
            <person name="Wang G."/>
            <person name="Yu C."/>
            <person name="Nie W."/>
            <person name="Wang J."/>
            <person name="Wu Z."/>
            <person name="Liang H."/>
            <person name="Min J."/>
            <person name="Wu Q."/>
            <person name="Cheng S."/>
            <person name="Ruan J."/>
            <person name="Wang M."/>
            <person name="Shi Z."/>
            <person name="Wen M."/>
            <person name="Liu B."/>
            <person name="Ren X."/>
            <person name="Zheng H."/>
            <person name="Dong D."/>
            <person name="Cook K."/>
            <person name="Shan G."/>
            <person name="Zhang H."/>
            <person name="Kosiol C."/>
            <person name="Xie X."/>
            <person name="Lu Z."/>
            <person name="Zheng H."/>
            <person name="Li Y."/>
            <person name="Steiner C.C."/>
            <person name="Lam T.T."/>
            <person name="Lin S."/>
            <person name="Zhang Q."/>
            <person name="Li G."/>
            <person name="Tian J."/>
            <person name="Gong T."/>
            <person name="Liu H."/>
            <person name="Zhang D."/>
            <person name="Fang L."/>
            <person name="Ye C."/>
            <person name="Zhang J."/>
            <person name="Hu W."/>
            <person name="Xu A."/>
            <person name="Ren Y."/>
            <person name="Zhang G."/>
            <person name="Bruford M.W."/>
            <person name="Li Q."/>
            <person name="Ma L."/>
            <person name="Guo Y."/>
            <person name="An N."/>
            <person name="Hu Y."/>
            <person name="Zheng Y."/>
            <person name="Shi Y."/>
            <person name="Li Z."/>
            <person name="Liu Q."/>
            <person name="Chen Y."/>
            <person name="Zhao J."/>
            <person name="Qu N."/>
            <person name="Zhao S."/>
            <person name="Tian F."/>
            <person name="Wang X."/>
            <person name="Wang H."/>
            <person name="Xu L."/>
            <person name="Liu X."/>
            <person name="Vinar T."/>
            <person name="Wang Y."/>
            <person name="Lam T.W."/>
            <person name="Yiu S.M."/>
            <person name="Liu S."/>
            <person name="Zhang H."/>
            <person name="Li D."/>
            <person name="Huang Y."/>
            <person name="Wang X."/>
            <person name="Yang G."/>
            <person name="Jiang Z."/>
            <person name="Wang J."/>
            <person name="Qin N."/>
            <person name="Li L."/>
            <person name="Li J."/>
            <person name="Bolund L."/>
            <person name="Kristiansen K."/>
            <person name="Wong G.K."/>
            <person name="Olson M."/>
            <person name="Zhang X."/>
            <person name="Li S."/>
            <person name="Yang H."/>
            <person name="Wang J."/>
            <person name="Wang J."/>
        </authorList>
    </citation>
    <scope>NUCLEOTIDE SEQUENCE [LARGE SCALE GENOMIC DNA]</scope>
</reference>
<gene>
    <name evidence="4" type="ORF">PANDA_021954</name>
</gene>
<evidence type="ECO:0000256" key="3">
    <source>
        <dbReference type="SAM" id="MobiDB-lite"/>
    </source>
</evidence>
<feature type="region of interest" description="Disordered" evidence="3">
    <location>
        <begin position="14"/>
        <end position="34"/>
    </location>
</feature>
<keyword evidence="1" id="KW-0547">Nucleotide-binding</keyword>
<sequence>MWVNWSTVCKGRRGGRGDGLPGGLVSQEGGGRDSGMWRGEVADGGCKRPPAFRRLSAVDSRLRSSRDCRSPPASRHRSLRLSARQKKLLEEIPKFTGKLTIMPFIKLMAVNPSILFPDREFLLRVSYMEIYNETITDLVCDTQKMKPLIVREDFNFASTAKYMKNAPYVNEDYEQLRRENEEMELKLKEKKDLDEFEALERKAEKDQEESTEDLKQMKQTLLDAETVALDAKKESAFLRSENLELKEKMLSPKSEELQQNTTESQKRLNELEDLKEQLESRDSRLQTMEKEKTLITEQLQQTLVEVRTLIQEKEDLKQLQKSLQIERDQLKSDTRDTVNMERRCESLKYGV</sequence>
<keyword evidence="2" id="KW-0067">ATP-binding</keyword>
<dbReference type="SUPFAM" id="SSF52540">
    <property type="entry name" value="P-loop containing nucleoside triphosphate hydrolases"/>
    <property type="match status" value="1"/>
</dbReference>
<dbReference type="EMBL" id="GL195434">
    <property type="protein sequence ID" value="EFB22800.1"/>
    <property type="molecule type" value="Genomic_DNA"/>
</dbReference>
<accession>D2I7M0</accession>
<protein>
    <recommendedName>
        <fullName evidence="5">Kinesin motor domain-containing protein</fullName>
    </recommendedName>
</protein>
<evidence type="ECO:0008006" key="5">
    <source>
        <dbReference type="Google" id="ProtNLM"/>
    </source>
</evidence>
<evidence type="ECO:0000256" key="1">
    <source>
        <dbReference type="ARBA" id="ARBA00022741"/>
    </source>
</evidence>
<dbReference type="Gene3D" id="3.40.850.10">
    <property type="entry name" value="Kinesin motor domain"/>
    <property type="match status" value="1"/>
</dbReference>
<feature type="region of interest" description="Disordered" evidence="3">
    <location>
        <begin position="249"/>
        <end position="269"/>
    </location>
</feature>
<feature type="compositionally biased region" description="Gly residues" evidence="3">
    <location>
        <begin position="17"/>
        <end position="33"/>
    </location>
</feature>
<dbReference type="InterPro" id="IPR036961">
    <property type="entry name" value="Kinesin_motor_dom_sf"/>
</dbReference>
<name>D2I7M0_AILME</name>
<evidence type="ECO:0000256" key="2">
    <source>
        <dbReference type="ARBA" id="ARBA00022840"/>
    </source>
</evidence>
<evidence type="ECO:0000313" key="4">
    <source>
        <dbReference type="EMBL" id="EFB22800.1"/>
    </source>
</evidence>
<dbReference type="GO" id="GO:0005524">
    <property type="term" value="F:ATP binding"/>
    <property type="evidence" value="ECO:0007669"/>
    <property type="project" value="UniProtKB-KW"/>
</dbReference>
<dbReference type="InParanoid" id="D2I7M0"/>
<dbReference type="InterPro" id="IPR027417">
    <property type="entry name" value="P-loop_NTPase"/>
</dbReference>
<dbReference type="AlphaFoldDB" id="D2I7M0"/>